<organism evidence="1 2">
    <name type="scientific">Algoriphagus aquatilis</name>
    <dbReference type="NCBI Taxonomy" id="490186"/>
    <lineage>
        <taxon>Bacteria</taxon>
        <taxon>Pseudomonadati</taxon>
        <taxon>Bacteroidota</taxon>
        <taxon>Cytophagia</taxon>
        <taxon>Cytophagales</taxon>
        <taxon>Cyclobacteriaceae</taxon>
        <taxon>Algoriphagus</taxon>
    </lineage>
</organism>
<evidence type="ECO:0000313" key="2">
    <source>
        <dbReference type="Proteomes" id="UP001596163"/>
    </source>
</evidence>
<sequence length="116" mass="12955">MQKVFFLILFCTLFLSCRENDGPTTCAVADPVNDLAWIQQGIKELENTSLIEYSYLVQATYKGETVFFFGSCCPFCKFALVILDCQGKAIYGSISTADLIDQKVIWKPANSVCDLD</sequence>
<reference evidence="2" key="1">
    <citation type="journal article" date="2019" name="Int. J. Syst. Evol. Microbiol.">
        <title>The Global Catalogue of Microorganisms (GCM) 10K type strain sequencing project: providing services to taxonomists for standard genome sequencing and annotation.</title>
        <authorList>
            <consortium name="The Broad Institute Genomics Platform"/>
            <consortium name="The Broad Institute Genome Sequencing Center for Infectious Disease"/>
            <person name="Wu L."/>
            <person name="Ma J."/>
        </authorList>
    </citation>
    <scope>NUCLEOTIDE SEQUENCE [LARGE SCALE GENOMIC DNA]</scope>
    <source>
        <strain evidence="2">CGMCC 1.7030</strain>
    </source>
</reference>
<proteinExistence type="predicted"/>
<dbReference type="EMBL" id="JBHSKS010000010">
    <property type="protein sequence ID" value="MFC5192701.1"/>
    <property type="molecule type" value="Genomic_DNA"/>
</dbReference>
<dbReference type="PROSITE" id="PS51257">
    <property type="entry name" value="PROKAR_LIPOPROTEIN"/>
    <property type="match status" value="1"/>
</dbReference>
<comment type="caution">
    <text evidence="1">The sequence shown here is derived from an EMBL/GenBank/DDBJ whole genome shotgun (WGS) entry which is preliminary data.</text>
</comment>
<dbReference type="Proteomes" id="UP001596163">
    <property type="component" value="Unassembled WGS sequence"/>
</dbReference>
<gene>
    <name evidence="1" type="ORF">ACFPIK_13065</name>
</gene>
<evidence type="ECO:0000313" key="1">
    <source>
        <dbReference type="EMBL" id="MFC5192701.1"/>
    </source>
</evidence>
<dbReference type="RefSeq" id="WP_377915968.1">
    <property type="nucleotide sequence ID" value="NZ_JBHSKS010000010.1"/>
</dbReference>
<name>A0ABW0BZ19_9BACT</name>
<keyword evidence="2" id="KW-1185">Reference proteome</keyword>
<accession>A0ABW0BZ19</accession>
<protein>
    <submittedName>
        <fullName evidence="1">Uncharacterized protein</fullName>
    </submittedName>
</protein>